<evidence type="ECO:0000313" key="9">
    <source>
        <dbReference type="Proteomes" id="UP000266376"/>
    </source>
</evidence>
<feature type="transmembrane region" description="Helical" evidence="7">
    <location>
        <begin position="335"/>
        <end position="357"/>
    </location>
</feature>
<dbReference type="Gene3D" id="1.10.3860.10">
    <property type="entry name" value="Sodium:dicarboxylate symporter"/>
    <property type="match status" value="1"/>
</dbReference>
<dbReference type="PANTHER" id="PTHR42865:SF7">
    <property type="entry name" value="PROTON_GLUTAMATE-ASPARTATE SYMPORTER"/>
    <property type="match status" value="1"/>
</dbReference>
<reference evidence="8 9" key="1">
    <citation type="submission" date="2018-08" db="EMBL/GenBank/DDBJ databases">
        <title>A genome reference for cultivated species of the human gut microbiota.</title>
        <authorList>
            <person name="Zou Y."/>
            <person name="Xue W."/>
            <person name="Luo G."/>
        </authorList>
    </citation>
    <scope>NUCLEOTIDE SEQUENCE [LARGE SCALE GENOMIC DNA]</scope>
    <source>
        <strain evidence="8 9">AF12-11</strain>
    </source>
</reference>
<dbReference type="Proteomes" id="UP000266376">
    <property type="component" value="Unassembled WGS sequence"/>
</dbReference>
<dbReference type="PRINTS" id="PR00173">
    <property type="entry name" value="EDTRNSPORT"/>
</dbReference>
<evidence type="ECO:0000256" key="2">
    <source>
        <dbReference type="ARBA" id="ARBA00022448"/>
    </source>
</evidence>
<dbReference type="AlphaFoldDB" id="A0A395XS47"/>
<evidence type="ECO:0000256" key="7">
    <source>
        <dbReference type="SAM" id="Phobius"/>
    </source>
</evidence>
<feature type="transmembrane region" description="Helical" evidence="7">
    <location>
        <begin position="252"/>
        <end position="274"/>
    </location>
</feature>
<feature type="transmembrane region" description="Helical" evidence="7">
    <location>
        <begin position="73"/>
        <end position="94"/>
    </location>
</feature>
<feature type="transmembrane region" description="Helical" evidence="7">
    <location>
        <begin position="219"/>
        <end position="246"/>
    </location>
</feature>
<gene>
    <name evidence="8" type="ORF">DWV67_06095</name>
</gene>
<evidence type="ECO:0000256" key="1">
    <source>
        <dbReference type="ARBA" id="ARBA00004651"/>
    </source>
</evidence>
<feature type="transmembrane region" description="Helical" evidence="7">
    <location>
        <begin position="32"/>
        <end position="53"/>
    </location>
</feature>
<feature type="transmembrane region" description="Helical" evidence="7">
    <location>
        <begin position="180"/>
        <end position="198"/>
    </location>
</feature>
<sequence length="461" mass="49100">MDALLSVNWIALLVLMIALLSFKALNWIAYRVNWTVVILISMVIGAVIGVVFASDGNTYLVWLNLIGQAYVKLIKALVAPVILVSVISGLISLNDKEKMKKIGTKSVFWLLITSVTAIIVTLVVGAVTNIGKGAGAVFADISSVTDATLSAYQEMETSFDTILLNLVPSNIAADLAADNIVAIIIIAVAVAVAYVSISSEEGEDKVLVIKKLIEAVKKIIFNILAYVIDLTPYAVLCLTACSASQLLSDKEALIQLVLLVVMVFVACLIQSYVVNAVILKSFAKVNPLKFFKKTFDAQATAFTTTSSVGTMPITIDRLIRKVGVDEEVANFTAPLGTTIGMAGCTCVWPILLAMFYLNATGQSWGVSQYLVMCFMCLVLSLGSAGMPGVGVITAVSLFSAVNLPIAAVVLLIPINNITDMVRTLTNVTDASVCAAVVARQNGLLNDEVFAKEDEKLEKGEA</sequence>
<dbReference type="SUPFAM" id="SSF118215">
    <property type="entry name" value="Proton glutamate symport protein"/>
    <property type="match status" value="1"/>
</dbReference>
<feature type="transmembrane region" description="Helical" evidence="7">
    <location>
        <begin position="392"/>
        <end position="412"/>
    </location>
</feature>
<organism evidence="8 9">
    <name type="scientific">Dorea formicigenerans</name>
    <dbReference type="NCBI Taxonomy" id="39486"/>
    <lineage>
        <taxon>Bacteria</taxon>
        <taxon>Bacillati</taxon>
        <taxon>Bacillota</taxon>
        <taxon>Clostridia</taxon>
        <taxon>Lachnospirales</taxon>
        <taxon>Lachnospiraceae</taxon>
        <taxon>Dorea</taxon>
    </lineage>
</organism>
<accession>A0A395XS47</accession>
<keyword evidence="5 7" id="KW-1133">Transmembrane helix</keyword>
<dbReference type="PANTHER" id="PTHR42865">
    <property type="entry name" value="PROTON/GLUTAMATE-ASPARTATE SYMPORTER"/>
    <property type="match status" value="1"/>
</dbReference>
<evidence type="ECO:0000256" key="3">
    <source>
        <dbReference type="ARBA" id="ARBA00022475"/>
    </source>
</evidence>
<name>A0A395XS47_9FIRM</name>
<evidence type="ECO:0000313" key="8">
    <source>
        <dbReference type="EMBL" id="RGW54135.1"/>
    </source>
</evidence>
<feature type="transmembrane region" description="Helical" evidence="7">
    <location>
        <begin position="106"/>
        <end position="127"/>
    </location>
</feature>
<keyword evidence="3" id="KW-1003">Cell membrane</keyword>
<dbReference type="GO" id="GO:0005886">
    <property type="term" value="C:plasma membrane"/>
    <property type="evidence" value="ECO:0007669"/>
    <property type="project" value="UniProtKB-SubCell"/>
</dbReference>
<dbReference type="InterPro" id="IPR001991">
    <property type="entry name" value="Na-dicarboxylate_symporter"/>
</dbReference>
<dbReference type="Pfam" id="PF00375">
    <property type="entry name" value="SDF"/>
    <property type="match status" value="1"/>
</dbReference>
<evidence type="ECO:0000256" key="4">
    <source>
        <dbReference type="ARBA" id="ARBA00022692"/>
    </source>
</evidence>
<evidence type="ECO:0000256" key="6">
    <source>
        <dbReference type="ARBA" id="ARBA00023136"/>
    </source>
</evidence>
<keyword evidence="2" id="KW-0813">Transport</keyword>
<protein>
    <submittedName>
        <fullName evidence="8">Dicarboxylate/amino acid:cation symporter</fullName>
    </submittedName>
</protein>
<proteinExistence type="predicted"/>
<keyword evidence="4 7" id="KW-0812">Transmembrane</keyword>
<feature type="transmembrane region" description="Helical" evidence="7">
    <location>
        <begin position="6"/>
        <end position="25"/>
    </location>
</feature>
<dbReference type="EMBL" id="QSAJ01000011">
    <property type="protein sequence ID" value="RGW54135.1"/>
    <property type="molecule type" value="Genomic_DNA"/>
</dbReference>
<keyword evidence="6 7" id="KW-0472">Membrane</keyword>
<comment type="caution">
    <text evidence="8">The sequence shown here is derived from an EMBL/GenBank/DDBJ whole genome shotgun (WGS) entry which is preliminary data.</text>
</comment>
<feature type="transmembrane region" description="Helical" evidence="7">
    <location>
        <begin position="295"/>
        <end position="315"/>
    </location>
</feature>
<dbReference type="GO" id="GO:0015293">
    <property type="term" value="F:symporter activity"/>
    <property type="evidence" value="ECO:0007669"/>
    <property type="project" value="UniProtKB-KW"/>
</dbReference>
<feature type="transmembrane region" description="Helical" evidence="7">
    <location>
        <begin position="369"/>
        <end position="386"/>
    </location>
</feature>
<comment type="subcellular location">
    <subcellularLocation>
        <location evidence="1">Cell membrane</location>
        <topology evidence="1">Multi-pass membrane protein</topology>
    </subcellularLocation>
</comment>
<evidence type="ECO:0000256" key="5">
    <source>
        <dbReference type="ARBA" id="ARBA00022989"/>
    </source>
</evidence>
<dbReference type="InterPro" id="IPR036458">
    <property type="entry name" value="Na:dicarbo_symporter_sf"/>
</dbReference>